<proteinExistence type="predicted"/>
<dbReference type="STRING" id="1121306.SAMN02745196_01140"/>
<dbReference type="EMBL" id="FQXP01000004">
    <property type="protein sequence ID" value="SHH70944.1"/>
    <property type="molecule type" value="Genomic_DNA"/>
</dbReference>
<dbReference type="PROSITE" id="PS51257">
    <property type="entry name" value="PROKAR_LIPOPROTEIN"/>
    <property type="match status" value="1"/>
</dbReference>
<sequence>MKKIRCISMATVICIIAGTMTGCSYKEFEDKTLSGIKKFFNSEKSNDSNNYAKNDDVDSGKSSEKLEESTKNIIKDNAIREMGSLITIDLPYEGEKHIIEYTINNTKVYSSLDESNIDKNLILNRNNENIDKILGNGKKLILANVTVKNVDRNSNINIGELGLNYIMENGEKSSGNFMSEIEYFSLATLKGDGKEKGYYNYNLEKGESKIAEIGWIIDPNEVDLDRLYICIGSHTSYEYQKFVKLDIGEGKK</sequence>
<dbReference type="AlphaFoldDB" id="A0A1M5V783"/>
<evidence type="ECO:0000313" key="2">
    <source>
        <dbReference type="Proteomes" id="UP000184526"/>
    </source>
</evidence>
<dbReference type="InterPro" id="IPR032208">
    <property type="entry name" value="DUF5027"/>
</dbReference>
<evidence type="ECO:0008006" key="3">
    <source>
        <dbReference type="Google" id="ProtNLM"/>
    </source>
</evidence>
<keyword evidence="2" id="KW-1185">Reference proteome</keyword>
<dbReference type="Proteomes" id="UP000184526">
    <property type="component" value="Unassembled WGS sequence"/>
</dbReference>
<evidence type="ECO:0000313" key="1">
    <source>
        <dbReference type="EMBL" id="SHH70944.1"/>
    </source>
</evidence>
<dbReference type="RefSeq" id="WP_072830935.1">
    <property type="nucleotide sequence ID" value="NZ_FQXP01000004.1"/>
</dbReference>
<dbReference type="Pfam" id="PF16430">
    <property type="entry name" value="DUF5027"/>
    <property type="match status" value="1"/>
</dbReference>
<organism evidence="1 2">
    <name type="scientific">Clostridium collagenovorans DSM 3089</name>
    <dbReference type="NCBI Taxonomy" id="1121306"/>
    <lineage>
        <taxon>Bacteria</taxon>
        <taxon>Bacillati</taxon>
        <taxon>Bacillota</taxon>
        <taxon>Clostridia</taxon>
        <taxon>Eubacteriales</taxon>
        <taxon>Clostridiaceae</taxon>
        <taxon>Clostridium</taxon>
    </lineage>
</organism>
<name>A0A1M5V783_9CLOT</name>
<protein>
    <recommendedName>
        <fullName evidence="3">Lipoprotein</fullName>
    </recommendedName>
</protein>
<reference evidence="1 2" key="1">
    <citation type="submission" date="2016-11" db="EMBL/GenBank/DDBJ databases">
        <authorList>
            <person name="Jaros S."/>
            <person name="Januszkiewicz K."/>
            <person name="Wedrychowicz H."/>
        </authorList>
    </citation>
    <scope>NUCLEOTIDE SEQUENCE [LARGE SCALE GENOMIC DNA]</scope>
    <source>
        <strain evidence="1 2">DSM 3089</strain>
    </source>
</reference>
<gene>
    <name evidence="1" type="ORF">SAMN02745196_01140</name>
</gene>
<accession>A0A1M5V783</accession>